<dbReference type="OrthoDB" id="1682804at2"/>
<proteinExistence type="predicted"/>
<keyword evidence="1" id="KW-0472">Membrane</keyword>
<organism evidence="2 3">
    <name type="scientific">Lacrimispora algidixylanolytica</name>
    <dbReference type="NCBI Taxonomy" id="94868"/>
    <lineage>
        <taxon>Bacteria</taxon>
        <taxon>Bacillati</taxon>
        <taxon>Bacillota</taxon>
        <taxon>Clostridia</taxon>
        <taxon>Lachnospirales</taxon>
        <taxon>Lachnospiraceae</taxon>
        <taxon>Lacrimispora</taxon>
    </lineage>
</organism>
<dbReference type="RefSeq" id="WP_120198391.1">
    <property type="nucleotide sequence ID" value="NZ_MCIA01000033.1"/>
</dbReference>
<evidence type="ECO:0000313" key="2">
    <source>
        <dbReference type="EMBL" id="RKD28949.1"/>
    </source>
</evidence>
<evidence type="ECO:0000256" key="1">
    <source>
        <dbReference type="SAM" id="Phobius"/>
    </source>
</evidence>
<dbReference type="AlphaFoldDB" id="A0A419SUQ7"/>
<keyword evidence="1" id="KW-0812">Transmembrane</keyword>
<evidence type="ECO:0000313" key="3">
    <source>
        <dbReference type="Proteomes" id="UP000284277"/>
    </source>
</evidence>
<feature type="transmembrane region" description="Helical" evidence="1">
    <location>
        <begin position="21"/>
        <end position="42"/>
    </location>
</feature>
<keyword evidence="3" id="KW-1185">Reference proteome</keyword>
<dbReference type="Proteomes" id="UP000284277">
    <property type="component" value="Unassembled WGS sequence"/>
</dbReference>
<accession>A0A419SUQ7</accession>
<feature type="transmembrane region" description="Helical" evidence="1">
    <location>
        <begin position="101"/>
        <end position="120"/>
    </location>
</feature>
<feature type="transmembrane region" description="Helical" evidence="1">
    <location>
        <begin position="70"/>
        <end position="89"/>
    </location>
</feature>
<dbReference type="Pfam" id="PF07843">
    <property type="entry name" value="DUF1634"/>
    <property type="match status" value="1"/>
</dbReference>
<sequence length="123" mass="13286">MSKDAADKKNIEDAEIIISKTLRAGVAISATITCVGLVLFILTGDSGYPGETFPTSVREIIKGLVVFKPYAVMLSGLLILMLTPVLRVGVSIVTFIKEKDYMYASITVTVFLILIISFLLGRG</sequence>
<keyword evidence="1" id="KW-1133">Transmembrane helix</keyword>
<evidence type="ECO:0008006" key="4">
    <source>
        <dbReference type="Google" id="ProtNLM"/>
    </source>
</evidence>
<protein>
    <recommendedName>
        <fullName evidence="4">DUF1634 domain-containing protein</fullName>
    </recommendedName>
</protein>
<reference evidence="2 3" key="1">
    <citation type="submission" date="2016-08" db="EMBL/GenBank/DDBJ databases">
        <title>A new outlook on sporulation: Clostridium algidixylanolyticum.</title>
        <authorList>
            <person name="Poppleton D.I."/>
            <person name="Gribaldo S."/>
        </authorList>
    </citation>
    <scope>NUCLEOTIDE SEQUENCE [LARGE SCALE GENOMIC DNA]</scope>
    <source>
        <strain evidence="2 3">SPL73</strain>
    </source>
</reference>
<name>A0A419SUQ7_9FIRM</name>
<dbReference type="InterPro" id="IPR012861">
    <property type="entry name" value="DUF1634"/>
</dbReference>
<dbReference type="EMBL" id="MCIA01000033">
    <property type="protein sequence ID" value="RKD28949.1"/>
    <property type="molecule type" value="Genomic_DNA"/>
</dbReference>
<gene>
    <name evidence="2" type="ORF">BET01_09435</name>
</gene>
<comment type="caution">
    <text evidence="2">The sequence shown here is derived from an EMBL/GenBank/DDBJ whole genome shotgun (WGS) entry which is preliminary data.</text>
</comment>